<evidence type="ECO:0000313" key="1">
    <source>
        <dbReference type="EMBL" id="KAJ4966209.1"/>
    </source>
</evidence>
<dbReference type="Proteomes" id="UP001141806">
    <property type="component" value="Unassembled WGS sequence"/>
</dbReference>
<organism evidence="1 2">
    <name type="scientific">Protea cynaroides</name>
    <dbReference type="NCBI Taxonomy" id="273540"/>
    <lineage>
        <taxon>Eukaryota</taxon>
        <taxon>Viridiplantae</taxon>
        <taxon>Streptophyta</taxon>
        <taxon>Embryophyta</taxon>
        <taxon>Tracheophyta</taxon>
        <taxon>Spermatophyta</taxon>
        <taxon>Magnoliopsida</taxon>
        <taxon>Proteales</taxon>
        <taxon>Proteaceae</taxon>
        <taxon>Protea</taxon>
    </lineage>
</organism>
<proteinExistence type="predicted"/>
<protein>
    <submittedName>
        <fullName evidence="1">Uncharacterized protein</fullName>
    </submittedName>
</protein>
<keyword evidence="2" id="KW-1185">Reference proteome</keyword>
<dbReference type="EMBL" id="JAMYWD010000007">
    <property type="protein sequence ID" value="KAJ4966209.1"/>
    <property type="molecule type" value="Genomic_DNA"/>
</dbReference>
<gene>
    <name evidence="1" type="ORF">NE237_018058</name>
</gene>
<name>A0A9Q0QNT7_9MAGN</name>
<reference evidence="1" key="1">
    <citation type="journal article" date="2023" name="Plant J.">
        <title>The genome of the king protea, Protea cynaroides.</title>
        <authorList>
            <person name="Chang J."/>
            <person name="Duong T.A."/>
            <person name="Schoeman C."/>
            <person name="Ma X."/>
            <person name="Roodt D."/>
            <person name="Barker N."/>
            <person name="Li Z."/>
            <person name="Van de Peer Y."/>
            <person name="Mizrachi E."/>
        </authorList>
    </citation>
    <scope>NUCLEOTIDE SEQUENCE</scope>
    <source>
        <tissue evidence="1">Young leaves</tissue>
    </source>
</reference>
<dbReference type="AlphaFoldDB" id="A0A9Q0QNT7"/>
<sequence>MDMLLFSLHKPYVKFLNGKLKAINWFVEFFYGKSIEGVHSTVAFADIYRVRKGLLVDFFVTERTSRIRSYF</sequence>
<comment type="caution">
    <text evidence="1">The sequence shown here is derived from an EMBL/GenBank/DDBJ whole genome shotgun (WGS) entry which is preliminary data.</text>
</comment>
<accession>A0A9Q0QNT7</accession>
<evidence type="ECO:0000313" key="2">
    <source>
        <dbReference type="Proteomes" id="UP001141806"/>
    </source>
</evidence>